<feature type="domain" description="Major facilitator superfamily (MFS) profile" evidence="8">
    <location>
        <begin position="55"/>
        <end position="474"/>
    </location>
</feature>
<reference evidence="9 10" key="1">
    <citation type="journal article" date="2012" name="Eukaryot. Cell">
        <title>Draft genome sequence of CBS 2479, the standard type strain of Trichosporon asahii.</title>
        <authorList>
            <person name="Yang R.Y."/>
            <person name="Li H.T."/>
            <person name="Zhu H."/>
            <person name="Zhou G.P."/>
            <person name="Wang M."/>
            <person name="Wang L."/>
        </authorList>
    </citation>
    <scope>NUCLEOTIDE SEQUENCE [LARGE SCALE GENOMIC DNA]</scope>
    <source>
        <strain evidence="10">ATCC 90039 / CBS 2479 / JCM 2466 / KCTC 7840 / NCYC 2677 / UAMH 7654</strain>
    </source>
</reference>
<evidence type="ECO:0000256" key="6">
    <source>
        <dbReference type="SAM" id="MobiDB-lite"/>
    </source>
</evidence>
<dbReference type="InterPro" id="IPR011701">
    <property type="entry name" value="MFS"/>
</dbReference>
<protein>
    <recommendedName>
        <fullName evidence="8">Major facilitator superfamily (MFS) profile domain-containing protein</fullName>
    </recommendedName>
</protein>
<name>J6EUR8_TRIAS</name>
<organism evidence="9 10">
    <name type="scientific">Trichosporon asahii var. asahii (strain ATCC 90039 / CBS 2479 / JCM 2466 / KCTC 7840 / NBRC 103889/ NCYC 2677 / UAMH 7654)</name>
    <name type="common">Yeast</name>
    <dbReference type="NCBI Taxonomy" id="1186058"/>
    <lineage>
        <taxon>Eukaryota</taxon>
        <taxon>Fungi</taxon>
        <taxon>Dikarya</taxon>
        <taxon>Basidiomycota</taxon>
        <taxon>Agaricomycotina</taxon>
        <taxon>Tremellomycetes</taxon>
        <taxon>Trichosporonales</taxon>
        <taxon>Trichosporonaceae</taxon>
        <taxon>Trichosporon</taxon>
    </lineage>
</organism>
<keyword evidence="4 7" id="KW-1133">Transmembrane helix</keyword>
<feature type="transmembrane region" description="Helical" evidence="7">
    <location>
        <begin position="288"/>
        <end position="311"/>
    </location>
</feature>
<comment type="caution">
    <text evidence="9">The sequence shown here is derived from an EMBL/GenBank/DDBJ whole genome shotgun (WGS) entry which is preliminary data.</text>
</comment>
<feature type="transmembrane region" description="Helical" evidence="7">
    <location>
        <begin position="181"/>
        <end position="202"/>
    </location>
</feature>
<evidence type="ECO:0000256" key="7">
    <source>
        <dbReference type="SAM" id="Phobius"/>
    </source>
</evidence>
<feature type="transmembrane region" description="Helical" evidence="7">
    <location>
        <begin position="121"/>
        <end position="140"/>
    </location>
</feature>
<evidence type="ECO:0000256" key="5">
    <source>
        <dbReference type="ARBA" id="ARBA00023136"/>
    </source>
</evidence>
<feature type="transmembrane region" description="Helical" evidence="7">
    <location>
        <begin position="382"/>
        <end position="402"/>
    </location>
</feature>
<dbReference type="VEuPathDB" id="FungiDB:A1Q1_04879"/>
<dbReference type="InterPro" id="IPR020846">
    <property type="entry name" value="MFS_dom"/>
</dbReference>
<proteinExistence type="predicted"/>
<dbReference type="FunFam" id="1.20.1250.20:FF:000013">
    <property type="entry name" value="MFS general substrate transporter"/>
    <property type="match status" value="1"/>
</dbReference>
<dbReference type="Pfam" id="PF07690">
    <property type="entry name" value="MFS_1"/>
    <property type="match status" value="1"/>
</dbReference>
<dbReference type="PANTHER" id="PTHR43791:SF19">
    <property type="entry name" value="TRANSPORTER, PUTATIVE (AFU_ORTHOLOGUE AFUA_1G01812)-RELATED"/>
    <property type="match status" value="1"/>
</dbReference>
<feature type="transmembrane region" description="Helical" evidence="7">
    <location>
        <begin position="146"/>
        <end position="169"/>
    </location>
</feature>
<dbReference type="RefSeq" id="XP_014177170.1">
    <property type="nucleotide sequence ID" value="XM_014321695.1"/>
</dbReference>
<keyword evidence="2" id="KW-0813">Transport</keyword>
<dbReference type="SUPFAM" id="SSF103473">
    <property type="entry name" value="MFS general substrate transporter"/>
    <property type="match status" value="1"/>
</dbReference>
<evidence type="ECO:0000259" key="8">
    <source>
        <dbReference type="PROSITE" id="PS50850"/>
    </source>
</evidence>
<dbReference type="AlphaFoldDB" id="J6EUR8"/>
<evidence type="ECO:0000313" key="10">
    <source>
        <dbReference type="Proteomes" id="UP000002748"/>
    </source>
</evidence>
<evidence type="ECO:0000256" key="3">
    <source>
        <dbReference type="ARBA" id="ARBA00022692"/>
    </source>
</evidence>
<dbReference type="EMBL" id="ALBS01000288">
    <property type="protein sequence ID" value="EJT46512.1"/>
    <property type="molecule type" value="Genomic_DNA"/>
</dbReference>
<dbReference type="OrthoDB" id="2962993at2759"/>
<feature type="transmembrane region" description="Helical" evidence="7">
    <location>
        <begin position="214"/>
        <end position="237"/>
    </location>
</feature>
<dbReference type="GO" id="GO:0016020">
    <property type="term" value="C:membrane"/>
    <property type="evidence" value="ECO:0007669"/>
    <property type="project" value="UniProtKB-SubCell"/>
</dbReference>
<comment type="subcellular location">
    <subcellularLocation>
        <location evidence="1">Membrane</location>
        <topology evidence="1">Multi-pass membrane protein</topology>
    </subcellularLocation>
</comment>
<evidence type="ECO:0000256" key="2">
    <source>
        <dbReference type="ARBA" id="ARBA00022448"/>
    </source>
</evidence>
<feature type="transmembrane region" description="Helical" evidence="7">
    <location>
        <begin position="323"/>
        <end position="344"/>
    </location>
</feature>
<feature type="transmembrane region" description="Helical" evidence="7">
    <location>
        <begin position="414"/>
        <end position="433"/>
    </location>
</feature>
<evidence type="ECO:0000313" key="9">
    <source>
        <dbReference type="EMBL" id="EJT46512.1"/>
    </source>
</evidence>
<dbReference type="FunFam" id="1.20.1250.20:FF:000034">
    <property type="entry name" value="MFS general substrate transporter"/>
    <property type="match status" value="1"/>
</dbReference>
<evidence type="ECO:0000256" key="1">
    <source>
        <dbReference type="ARBA" id="ARBA00004141"/>
    </source>
</evidence>
<evidence type="ECO:0000256" key="4">
    <source>
        <dbReference type="ARBA" id="ARBA00022989"/>
    </source>
</evidence>
<dbReference type="Gene3D" id="1.20.1250.20">
    <property type="entry name" value="MFS general substrate transporter like domains"/>
    <property type="match status" value="2"/>
</dbReference>
<dbReference type="GO" id="GO:0022857">
    <property type="term" value="F:transmembrane transporter activity"/>
    <property type="evidence" value="ECO:0007669"/>
    <property type="project" value="InterPro"/>
</dbReference>
<gene>
    <name evidence="9" type="ORF">A1Q1_04879</name>
</gene>
<dbReference type="HOGENOM" id="CLU_001265_0_1_1"/>
<dbReference type="KEGG" id="tasa:A1Q1_04879"/>
<dbReference type="PANTHER" id="PTHR43791">
    <property type="entry name" value="PERMEASE-RELATED"/>
    <property type="match status" value="1"/>
</dbReference>
<feature type="region of interest" description="Disordered" evidence="6">
    <location>
        <begin position="1"/>
        <end position="20"/>
    </location>
</feature>
<keyword evidence="5 7" id="KW-0472">Membrane</keyword>
<feature type="transmembrane region" description="Helical" evidence="7">
    <location>
        <begin position="55"/>
        <end position="73"/>
    </location>
</feature>
<dbReference type="InterPro" id="IPR036259">
    <property type="entry name" value="MFS_trans_sf"/>
</dbReference>
<dbReference type="PROSITE" id="PS50850">
    <property type="entry name" value="MFS"/>
    <property type="match status" value="1"/>
</dbReference>
<sequence length="524" mass="58787">MSKTSSFQEEPYDETMREKAVAAATNPELETILSWTPEEFAAEEKKLLRKMDLRLVPWMTLLYLMSFLDRVNIGAAKLYGFMDDLNLSSHQYTIASMIFFVPYVVFEVPSNLILKKMRPSRYIPITMILWAVVQVFMGLVKNYSQLLALRFLLGFFEAGLFPGLNFYLTGWYRREELMRRVAGFFGGAVMSGAFGGVFAYAIGLMDGTAGMAGWSWIFIIEGLLTFVIAFLSFWMIFDWPRDARFLTPLEKEFVIYRLKNDTGLPEGTDEGFSKRATLRGIMDWKTPLFMLAYLGAGECVYSQSLFTPTIVASLGKWSAAQSLLLSVPPYVLGFITTMTTAYISDKTKKRGIFNVFWSVVAFVGYLVLIVTKPSNVAGQYAAVYVTTMAICPMIAVTITWAGNSFANHFKKGTAMGLVFSAGNAGGIISSFAYRPADAPPKGHYVPGHAVALSLISLAGVVSIVLLWGLNRENKRRQAQFGSVSENEVHDYDDEEYKRRWGLEGKTRQEIVDLGDDHPAFRYIL</sequence>
<keyword evidence="3 7" id="KW-0812">Transmembrane</keyword>
<feature type="transmembrane region" description="Helical" evidence="7">
    <location>
        <begin position="351"/>
        <end position="370"/>
    </location>
</feature>
<dbReference type="Proteomes" id="UP000002748">
    <property type="component" value="Unassembled WGS sequence"/>
</dbReference>
<feature type="transmembrane region" description="Helical" evidence="7">
    <location>
        <begin position="93"/>
        <end position="114"/>
    </location>
</feature>
<feature type="transmembrane region" description="Helical" evidence="7">
    <location>
        <begin position="445"/>
        <end position="469"/>
    </location>
</feature>
<dbReference type="GeneID" id="25988391"/>
<accession>J6EUR8</accession>